<protein>
    <recommendedName>
        <fullName evidence="5">Lipoprotein</fullName>
    </recommendedName>
</protein>
<feature type="region of interest" description="Disordered" evidence="1">
    <location>
        <begin position="26"/>
        <end position="61"/>
    </location>
</feature>
<reference evidence="3 4" key="1">
    <citation type="submission" date="2011-05" db="EMBL/GenBank/DDBJ databases">
        <title>Complete sequence of Isoptericola variabilis 225.</title>
        <authorList>
            <consortium name="US DOE Joint Genome Institute"/>
            <person name="Lucas S."/>
            <person name="Han J."/>
            <person name="Lapidus A."/>
            <person name="Cheng J.-F."/>
            <person name="Goodwin L."/>
            <person name="Pitluck S."/>
            <person name="Peters L."/>
            <person name="Mikhailova N."/>
            <person name="Zeytun A."/>
            <person name="Han C."/>
            <person name="Tapia R."/>
            <person name="Land M."/>
            <person name="Hauser L."/>
            <person name="Kyrpides N."/>
            <person name="Ivanova N."/>
            <person name="Pagani I."/>
            <person name="Siebers A."/>
            <person name="Allgaier M."/>
            <person name="Thelen M."/>
            <person name="Hugenholtz P."/>
            <person name="Gladden J."/>
            <person name="Woyke T."/>
        </authorList>
    </citation>
    <scope>NUCLEOTIDE SEQUENCE [LARGE SCALE GENOMIC DNA]</scope>
    <source>
        <strain evidence="4">225</strain>
    </source>
</reference>
<feature type="signal peptide" evidence="2">
    <location>
        <begin position="1"/>
        <end position="23"/>
    </location>
</feature>
<organism evidence="4">
    <name type="scientific">Isoptericola variabilis (strain 225)</name>
    <dbReference type="NCBI Taxonomy" id="743718"/>
    <lineage>
        <taxon>Bacteria</taxon>
        <taxon>Bacillati</taxon>
        <taxon>Actinomycetota</taxon>
        <taxon>Actinomycetes</taxon>
        <taxon>Micrococcales</taxon>
        <taxon>Promicromonosporaceae</taxon>
        <taxon>Isoptericola</taxon>
    </lineage>
</organism>
<keyword evidence="2" id="KW-0732">Signal</keyword>
<keyword evidence="4" id="KW-1185">Reference proteome</keyword>
<dbReference type="EMBL" id="CP002810">
    <property type="protein sequence ID" value="AEG42970.1"/>
    <property type="molecule type" value="Genomic_DNA"/>
</dbReference>
<evidence type="ECO:0000313" key="4">
    <source>
        <dbReference type="Proteomes" id="UP000009236"/>
    </source>
</evidence>
<dbReference type="Proteomes" id="UP000009236">
    <property type="component" value="Chromosome"/>
</dbReference>
<evidence type="ECO:0008006" key="5">
    <source>
        <dbReference type="Google" id="ProtNLM"/>
    </source>
</evidence>
<sequence>MRKVTGMLAGMALALGSASCAVGDAPVEAQAPATEPAAVTPDAEPTETQTPEEEPTPEPEVSISYTGWVESEGGEYSYGVVILDNPNEGMGYEAGQFEISALDKDGTILDTTQEYGTVLPGQQFALHAMFEADASEIVDLEVRGPMSMDDLSDAGTIEVSDVEVTHDEWSSRITGTLSGNFAEDLESVRVIAVVRNGTDLVAVEWTYVDRLKSGGKSKFTIDTFDKPAFDAGQVDIFTLL</sequence>
<evidence type="ECO:0000256" key="1">
    <source>
        <dbReference type="SAM" id="MobiDB-lite"/>
    </source>
</evidence>
<dbReference type="KEGG" id="iva:Isova_0160"/>
<dbReference type="AlphaFoldDB" id="F6FRB0"/>
<accession>F6FRB0</accession>
<gene>
    <name evidence="3" type="ordered locus">Isova_0160</name>
</gene>
<proteinExistence type="predicted"/>
<dbReference type="PROSITE" id="PS51257">
    <property type="entry name" value="PROKAR_LIPOPROTEIN"/>
    <property type="match status" value="1"/>
</dbReference>
<name>F6FRB0_ISOV2</name>
<evidence type="ECO:0000256" key="2">
    <source>
        <dbReference type="SAM" id="SignalP"/>
    </source>
</evidence>
<dbReference type="HOGENOM" id="CLU_1155203_0_0_11"/>
<feature type="chain" id="PRO_5003339837" description="Lipoprotein" evidence="2">
    <location>
        <begin position="24"/>
        <end position="240"/>
    </location>
</feature>
<dbReference type="eggNOG" id="ENOG502ZMD6">
    <property type="taxonomic scope" value="Bacteria"/>
</dbReference>
<evidence type="ECO:0000313" key="3">
    <source>
        <dbReference type="EMBL" id="AEG42970.1"/>
    </source>
</evidence>